<accession>A0A2V0PJN2</accession>
<feature type="region of interest" description="Disordered" evidence="1">
    <location>
        <begin position="268"/>
        <end position="288"/>
    </location>
</feature>
<gene>
    <name evidence="2" type="ORF">Rsub_12783</name>
</gene>
<protein>
    <submittedName>
        <fullName evidence="2">Uncharacterized protein</fullName>
    </submittedName>
</protein>
<dbReference type="InParanoid" id="A0A2V0PJN2"/>
<evidence type="ECO:0000313" key="2">
    <source>
        <dbReference type="EMBL" id="GBG00005.1"/>
    </source>
</evidence>
<dbReference type="AlphaFoldDB" id="A0A2V0PJN2"/>
<dbReference type="Proteomes" id="UP000247498">
    <property type="component" value="Unassembled WGS sequence"/>
</dbReference>
<organism evidence="2 3">
    <name type="scientific">Raphidocelis subcapitata</name>
    <dbReference type="NCBI Taxonomy" id="307507"/>
    <lineage>
        <taxon>Eukaryota</taxon>
        <taxon>Viridiplantae</taxon>
        <taxon>Chlorophyta</taxon>
        <taxon>core chlorophytes</taxon>
        <taxon>Chlorophyceae</taxon>
        <taxon>CS clade</taxon>
        <taxon>Sphaeropleales</taxon>
        <taxon>Selenastraceae</taxon>
        <taxon>Raphidocelis</taxon>
    </lineage>
</organism>
<sequence>MVTLSRVRPEEEPRVPAASARSFGALVVDEATLNEILGGVLTPRSTGAFDRALSPQGQACIKGYWEATARAAASPRRPALNAPPAAPPTPAAAAAGGAGPRAFLAAAAALLPGLAPWQLRDLWAALDGGGAGRAPHPRLALFTALVAAAASGRQLAALHALGGAIHSAFAAGAAPLRGLRAAVLLLGAPPARLHAAAEELGLGGAGALTPEASGASPLHARRAWLAPRAPRPLPPEGSESSLLLFAALQSSKQHAAWEPAAAAAAAAPAEAAAWGPGARPASGSQWAP</sequence>
<name>A0A2V0PJN2_9CHLO</name>
<proteinExistence type="predicted"/>
<reference evidence="2 3" key="1">
    <citation type="journal article" date="2018" name="Sci. Rep.">
        <title>Raphidocelis subcapitata (=Pseudokirchneriella subcapitata) provides an insight into genome evolution and environmental adaptations in the Sphaeropleales.</title>
        <authorList>
            <person name="Suzuki S."/>
            <person name="Yamaguchi H."/>
            <person name="Nakajima N."/>
            <person name="Kawachi M."/>
        </authorList>
    </citation>
    <scope>NUCLEOTIDE SEQUENCE [LARGE SCALE GENOMIC DNA]</scope>
    <source>
        <strain evidence="2 3">NIES-35</strain>
    </source>
</reference>
<comment type="caution">
    <text evidence="2">The sequence shown here is derived from an EMBL/GenBank/DDBJ whole genome shotgun (WGS) entry which is preliminary data.</text>
</comment>
<keyword evidence="3" id="KW-1185">Reference proteome</keyword>
<dbReference type="EMBL" id="BDRX01000186">
    <property type="protein sequence ID" value="GBG00005.1"/>
    <property type="molecule type" value="Genomic_DNA"/>
</dbReference>
<evidence type="ECO:0000256" key="1">
    <source>
        <dbReference type="SAM" id="MobiDB-lite"/>
    </source>
</evidence>
<feature type="compositionally biased region" description="Low complexity" evidence="1">
    <location>
        <begin position="268"/>
        <end position="281"/>
    </location>
</feature>
<evidence type="ECO:0000313" key="3">
    <source>
        <dbReference type="Proteomes" id="UP000247498"/>
    </source>
</evidence>